<keyword evidence="2" id="KW-1185">Reference proteome</keyword>
<gene>
    <name evidence="1" type="ORF">L2E82_25407</name>
</gene>
<evidence type="ECO:0000313" key="1">
    <source>
        <dbReference type="EMBL" id="KAI3753356.1"/>
    </source>
</evidence>
<dbReference type="Proteomes" id="UP001055811">
    <property type="component" value="Linkage Group LG04"/>
</dbReference>
<dbReference type="EMBL" id="CM042012">
    <property type="protein sequence ID" value="KAI3753356.1"/>
    <property type="molecule type" value="Genomic_DNA"/>
</dbReference>
<sequence length="226" mass="26289">MARPQKICCGKFSDQRDGRQHQIPLSSIFLKATLSLGLPTEAALKTSKLDTRFMTRCCEWWTKISKRLGTLELDRMRKSMTIIVREQTSQNWFLVQDPPRDQAHFMIEDCRGAGIKVLVITGDHKLTVLAICKEIWLFHEGEILVNQVAKEAFDRALRLLKRLLIGFWLMITLVPLRLLLARLMISSNVWEVNYCSWFNHATIDIMSKPPRKFTYALFDSWVLFTT</sequence>
<reference evidence="2" key="1">
    <citation type="journal article" date="2022" name="Mol. Ecol. Resour.">
        <title>The genomes of chicory, endive, great burdock and yacon provide insights into Asteraceae palaeo-polyploidization history and plant inulin production.</title>
        <authorList>
            <person name="Fan W."/>
            <person name="Wang S."/>
            <person name="Wang H."/>
            <person name="Wang A."/>
            <person name="Jiang F."/>
            <person name="Liu H."/>
            <person name="Zhao H."/>
            <person name="Xu D."/>
            <person name="Zhang Y."/>
        </authorList>
    </citation>
    <scope>NUCLEOTIDE SEQUENCE [LARGE SCALE GENOMIC DNA]</scope>
    <source>
        <strain evidence="2">cv. Punajuju</strain>
    </source>
</reference>
<accession>A0ACB9E4I3</accession>
<comment type="caution">
    <text evidence="1">The sequence shown here is derived from an EMBL/GenBank/DDBJ whole genome shotgun (WGS) entry which is preliminary data.</text>
</comment>
<proteinExistence type="predicted"/>
<protein>
    <submittedName>
        <fullName evidence="1">Uncharacterized protein</fullName>
    </submittedName>
</protein>
<organism evidence="1 2">
    <name type="scientific">Cichorium intybus</name>
    <name type="common">Chicory</name>
    <dbReference type="NCBI Taxonomy" id="13427"/>
    <lineage>
        <taxon>Eukaryota</taxon>
        <taxon>Viridiplantae</taxon>
        <taxon>Streptophyta</taxon>
        <taxon>Embryophyta</taxon>
        <taxon>Tracheophyta</taxon>
        <taxon>Spermatophyta</taxon>
        <taxon>Magnoliopsida</taxon>
        <taxon>eudicotyledons</taxon>
        <taxon>Gunneridae</taxon>
        <taxon>Pentapetalae</taxon>
        <taxon>asterids</taxon>
        <taxon>campanulids</taxon>
        <taxon>Asterales</taxon>
        <taxon>Asteraceae</taxon>
        <taxon>Cichorioideae</taxon>
        <taxon>Cichorieae</taxon>
        <taxon>Cichoriinae</taxon>
        <taxon>Cichorium</taxon>
    </lineage>
</organism>
<name>A0ACB9E4I3_CICIN</name>
<reference evidence="1 2" key="2">
    <citation type="journal article" date="2022" name="Mol. Ecol. Resour.">
        <title>The genomes of chicory, endive, great burdock and yacon provide insights into Asteraceae paleo-polyploidization history and plant inulin production.</title>
        <authorList>
            <person name="Fan W."/>
            <person name="Wang S."/>
            <person name="Wang H."/>
            <person name="Wang A."/>
            <person name="Jiang F."/>
            <person name="Liu H."/>
            <person name="Zhao H."/>
            <person name="Xu D."/>
            <person name="Zhang Y."/>
        </authorList>
    </citation>
    <scope>NUCLEOTIDE SEQUENCE [LARGE SCALE GENOMIC DNA]</scope>
    <source>
        <strain evidence="2">cv. Punajuju</strain>
        <tissue evidence="1">Leaves</tissue>
    </source>
</reference>
<evidence type="ECO:0000313" key="2">
    <source>
        <dbReference type="Proteomes" id="UP001055811"/>
    </source>
</evidence>